<gene>
    <name evidence="2" type="ORF">BV898_04881</name>
</gene>
<sequence>MDLITANVITLLAMLSSCFLASLLPSLIHIHADPNSRKKGLLPLLSGTATAFRVEFLQEHSSPSFIHTSSAAFPASLLLTRSGCTRCSSVQL</sequence>
<keyword evidence="3" id="KW-1185">Reference proteome</keyword>
<organism evidence="2 3">
    <name type="scientific">Hypsibius exemplaris</name>
    <name type="common">Freshwater tardigrade</name>
    <dbReference type="NCBI Taxonomy" id="2072580"/>
    <lineage>
        <taxon>Eukaryota</taxon>
        <taxon>Metazoa</taxon>
        <taxon>Ecdysozoa</taxon>
        <taxon>Tardigrada</taxon>
        <taxon>Eutardigrada</taxon>
        <taxon>Parachela</taxon>
        <taxon>Hypsibioidea</taxon>
        <taxon>Hypsibiidae</taxon>
        <taxon>Hypsibius</taxon>
    </lineage>
</organism>
<evidence type="ECO:0000313" key="3">
    <source>
        <dbReference type="Proteomes" id="UP000192578"/>
    </source>
</evidence>
<dbReference type="Proteomes" id="UP000192578">
    <property type="component" value="Unassembled WGS sequence"/>
</dbReference>
<keyword evidence="1" id="KW-0812">Transmembrane</keyword>
<evidence type="ECO:0000313" key="2">
    <source>
        <dbReference type="EMBL" id="OQV21117.1"/>
    </source>
</evidence>
<reference evidence="3" key="1">
    <citation type="submission" date="2017-01" db="EMBL/GenBank/DDBJ databases">
        <title>Comparative genomics of anhydrobiosis in the tardigrade Hypsibius dujardini.</title>
        <authorList>
            <person name="Yoshida Y."/>
            <person name="Koutsovoulos G."/>
            <person name="Laetsch D."/>
            <person name="Stevens L."/>
            <person name="Kumar S."/>
            <person name="Horikawa D."/>
            <person name="Ishino K."/>
            <person name="Komine S."/>
            <person name="Tomita M."/>
            <person name="Blaxter M."/>
            <person name="Arakawa K."/>
        </authorList>
    </citation>
    <scope>NUCLEOTIDE SEQUENCE [LARGE SCALE GENOMIC DNA]</scope>
    <source>
        <strain evidence="3">Z151</strain>
    </source>
</reference>
<accession>A0A1W0X0U2</accession>
<proteinExistence type="predicted"/>
<comment type="caution">
    <text evidence="2">The sequence shown here is derived from an EMBL/GenBank/DDBJ whole genome shotgun (WGS) entry which is preliminary data.</text>
</comment>
<keyword evidence="1" id="KW-0472">Membrane</keyword>
<dbReference type="AlphaFoldDB" id="A0A1W0X0U2"/>
<feature type="transmembrane region" description="Helical" evidence="1">
    <location>
        <begin position="6"/>
        <end position="28"/>
    </location>
</feature>
<dbReference type="EMBL" id="MTYJ01000025">
    <property type="protein sequence ID" value="OQV21117.1"/>
    <property type="molecule type" value="Genomic_DNA"/>
</dbReference>
<evidence type="ECO:0000256" key="1">
    <source>
        <dbReference type="SAM" id="Phobius"/>
    </source>
</evidence>
<protein>
    <submittedName>
        <fullName evidence="2">Uncharacterized protein</fullName>
    </submittedName>
</protein>
<keyword evidence="1" id="KW-1133">Transmembrane helix</keyword>
<name>A0A1W0X0U2_HYPEX</name>